<comment type="cofactor">
    <cofactor evidence="16">
        <name>Mg(2+)</name>
        <dbReference type="ChEBI" id="CHEBI:18420"/>
    </cofactor>
    <text evidence="16">Binds 2 magnesium ions per subunit.</text>
</comment>
<feature type="domain" description="UmuC" evidence="17">
    <location>
        <begin position="5"/>
        <end position="184"/>
    </location>
</feature>
<evidence type="ECO:0000256" key="16">
    <source>
        <dbReference type="HAMAP-Rule" id="MF_01113"/>
    </source>
</evidence>
<dbReference type="CDD" id="cd03586">
    <property type="entry name" value="PolY_Pol_IV_kappa"/>
    <property type="match status" value="1"/>
</dbReference>
<dbReference type="GO" id="GO:0003887">
    <property type="term" value="F:DNA-directed DNA polymerase activity"/>
    <property type="evidence" value="ECO:0007669"/>
    <property type="project" value="UniProtKB-UniRule"/>
</dbReference>
<feature type="active site" evidence="16">
    <location>
        <position position="104"/>
    </location>
</feature>
<keyword evidence="4 16" id="KW-0515">Mutator protein</keyword>
<dbReference type="GO" id="GO:0042276">
    <property type="term" value="P:error-prone translesion synthesis"/>
    <property type="evidence" value="ECO:0007669"/>
    <property type="project" value="TreeGrafter"/>
</dbReference>
<keyword evidence="11 16" id="KW-0460">Magnesium</keyword>
<dbReference type="SUPFAM" id="SSF56672">
    <property type="entry name" value="DNA/RNA polymerases"/>
    <property type="match status" value="1"/>
</dbReference>
<evidence type="ECO:0000256" key="7">
    <source>
        <dbReference type="ARBA" id="ARBA00022695"/>
    </source>
</evidence>
<comment type="catalytic activity">
    <reaction evidence="15 16">
        <text>DNA(n) + a 2'-deoxyribonucleoside 5'-triphosphate = DNA(n+1) + diphosphate</text>
        <dbReference type="Rhea" id="RHEA:22508"/>
        <dbReference type="Rhea" id="RHEA-COMP:17339"/>
        <dbReference type="Rhea" id="RHEA-COMP:17340"/>
        <dbReference type="ChEBI" id="CHEBI:33019"/>
        <dbReference type="ChEBI" id="CHEBI:61560"/>
        <dbReference type="ChEBI" id="CHEBI:173112"/>
        <dbReference type="EC" id="2.7.7.7"/>
    </reaction>
</comment>
<keyword evidence="14 16" id="KW-0234">DNA repair</keyword>
<evidence type="ECO:0000256" key="1">
    <source>
        <dbReference type="ARBA" id="ARBA00004496"/>
    </source>
</evidence>
<evidence type="ECO:0000256" key="11">
    <source>
        <dbReference type="ARBA" id="ARBA00022842"/>
    </source>
</evidence>
<dbReference type="AlphaFoldDB" id="A0A6N4SRH8"/>
<evidence type="ECO:0000256" key="10">
    <source>
        <dbReference type="ARBA" id="ARBA00022763"/>
    </source>
</evidence>
<dbReference type="GO" id="GO:0005829">
    <property type="term" value="C:cytosol"/>
    <property type="evidence" value="ECO:0007669"/>
    <property type="project" value="TreeGrafter"/>
</dbReference>
<dbReference type="PANTHER" id="PTHR11076:SF33">
    <property type="entry name" value="DNA POLYMERASE KAPPA"/>
    <property type="match status" value="1"/>
</dbReference>
<name>A0A6N4SRH8_CYTH3</name>
<dbReference type="HAMAP" id="MF_01113">
    <property type="entry name" value="DNApol_IV"/>
    <property type="match status" value="1"/>
</dbReference>
<keyword evidence="8 16" id="KW-0235">DNA replication</keyword>
<dbReference type="GO" id="GO:0006281">
    <property type="term" value="P:DNA repair"/>
    <property type="evidence" value="ECO:0007669"/>
    <property type="project" value="UniProtKB-UniRule"/>
</dbReference>
<dbReference type="InterPro" id="IPR036775">
    <property type="entry name" value="DNA_pol_Y-fam_lit_finger_sf"/>
</dbReference>
<evidence type="ECO:0000256" key="5">
    <source>
        <dbReference type="ARBA" id="ARBA00022490"/>
    </source>
</evidence>
<dbReference type="InterPro" id="IPR022880">
    <property type="entry name" value="DNApol_IV"/>
</dbReference>
<dbReference type="Pfam" id="PF11798">
    <property type="entry name" value="IMS_HHH"/>
    <property type="match status" value="1"/>
</dbReference>
<keyword evidence="9 16" id="KW-0479">Metal-binding</keyword>
<evidence type="ECO:0000259" key="17">
    <source>
        <dbReference type="PROSITE" id="PS50173"/>
    </source>
</evidence>
<dbReference type="Gene3D" id="1.10.150.20">
    <property type="entry name" value="5' to 3' exonuclease, C-terminal subdomain"/>
    <property type="match status" value="1"/>
</dbReference>
<comment type="subcellular location">
    <subcellularLocation>
        <location evidence="1 16">Cytoplasm</location>
    </subcellularLocation>
</comment>
<sequence>MDRSIIHMDLDSFFVSVELLRRPELKGKPLIIGGSSERGVVASCSYEARKFGIHSAMSSQKAKKLCPEAIFVRGDMQEYSKYSKIVRQIIHDKAPVYEQASIDEFYLDITGMDRFFGILKWTTELRETIIKESGLPISCGLSVNKVVSKIATGLSKPNGLLYVPAGTEKAFLAPLPIEKIPMVGKKTTEILHQAGIFDIGTLSNTPAVQIEKLLGQHGQGLWKRANGIDLSPVEPYSERKSISTETTFGEDSTNVPMLHATLLQMVEELCFSLRKKNFLTGCLTVKIKYSNFEKETRQCSFSYTSSDDVLMQKITGLFDALYNKRKHVRLIGVKLSNLVHGNYQISLFEDSEKNQNLYAAMDAIRTKFGQDAVKRAIGKKTGQGK</sequence>
<comment type="subunit">
    <text evidence="3 16">Monomer.</text>
</comment>
<dbReference type="GO" id="GO:0003684">
    <property type="term" value="F:damaged DNA binding"/>
    <property type="evidence" value="ECO:0007669"/>
    <property type="project" value="InterPro"/>
</dbReference>
<dbReference type="PROSITE" id="PS50173">
    <property type="entry name" value="UMUC"/>
    <property type="match status" value="1"/>
</dbReference>
<dbReference type="OrthoDB" id="9808813at2"/>
<evidence type="ECO:0000256" key="6">
    <source>
        <dbReference type="ARBA" id="ARBA00022679"/>
    </source>
</evidence>
<dbReference type="InterPro" id="IPR024728">
    <property type="entry name" value="PolY_HhH_motif"/>
</dbReference>
<evidence type="ECO:0000256" key="4">
    <source>
        <dbReference type="ARBA" id="ARBA00022457"/>
    </source>
</evidence>
<evidence type="ECO:0000256" key="3">
    <source>
        <dbReference type="ARBA" id="ARBA00011245"/>
    </source>
</evidence>
<dbReference type="InterPro" id="IPR050116">
    <property type="entry name" value="DNA_polymerase-Y"/>
</dbReference>
<dbReference type="Pfam" id="PF11799">
    <property type="entry name" value="IMS_C"/>
    <property type="match status" value="1"/>
</dbReference>
<dbReference type="NCBIfam" id="NF002677">
    <property type="entry name" value="PRK02406.1"/>
    <property type="match status" value="1"/>
</dbReference>
<dbReference type="GO" id="GO:0000287">
    <property type="term" value="F:magnesium ion binding"/>
    <property type="evidence" value="ECO:0007669"/>
    <property type="project" value="UniProtKB-UniRule"/>
</dbReference>
<feature type="site" description="Substrate discrimination" evidence="16">
    <location>
        <position position="14"/>
    </location>
</feature>
<reference evidence="18 19" key="1">
    <citation type="journal article" date="2007" name="Appl. Environ. Microbiol.">
        <title>Genome sequence of the cellulolytic gliding bacterium Cytophaga hutchinsonii.</title>
        <authorList>
            <person name="Xie G."/>
            <person name="Bruce D.C."/>
            <person name="Challacombe J.F."/>
            <person name="Chertkov O."/>
            <person name="Detter J.C."/>
            <person name="Gilna P."/>
            <person name="Han C.S."/>
            <person name="Lucas S."/>
            <person name="Misra M."/>
            <person name="Myers G.L."/>
            <person name="Richardson P."/>
            <person name="Tapia R."/>
            <person name="Thayer N."/>
            <person name="Thompson L.S."/>
            <person name="Brettin T.S."/>
            <person name="Henrissat B."/>
            <person name="Wilson D.B."/>
            <person name="McBride M.J."/>
        </authorList>
    </citation>
    <scope>NUCLEOTIDE SEQUENCE [LARGE SCALE GENOMIC DNA]</scope>
    <source>
        <strain evidence="19">ATCC 33406 / DSM 1761 / CIP 103989 / NBRC 15051 / NCIMB 9469 / D465</strain>
    </source>
</reference>
<comment type="similarity">
    <text evidence="2 16">Belongs to the DNA polymerase type-Y family.</text>
</comment>
<dbReference type="RefSeq" id="WP_011585064.1">
    <property type="nucleotide sequence ID" value="NC_008255.1"/>
</dbReference>
<keyword evidence="6 16" id="KW-0808">Transferase</keyword>
<evidence type="ECO:0000256" key="12">
    <source>
        <dbReference type="ARBA" id="ARBA00022932"/>
    </source>
</evidence>
<dbReference type="SUPFAM" id="SSF100879">
    <property type="entry name" value="Lesion bypass DNA polymerase (Y-family), little finger domain"/>
    <property type="match status" value="1"/>
</dbReference>
<evidence type="ECO:0000256" key="14">
    <source>
        <dbReference type="ARBA" id="ARBA00023204"/>
    </source>
</evidence>
<dbReference type="InterPro" id="IPR043502">
    <property type="entry name" value="DNA/RNA_pol_sf"/>
</dbReference>
<dbReference type="Proteomes" id="UP000001822">
    <property type="component" value="Chromosome"/>
</dbReference>
<keyword evidence="13 16" id="KW-0238">DNA-binding</keyword>
<gene>
    <name evidence="16 18" type="primary">dinB</name>
    <name evidence="18" type="ordered locus">CHU_1679</name>
</gene>
<evidence type="ECO:0000256" key="15">
    <source>
        <dbReference type="ARBA" id="ARBA00049244"/>
    </source>
</evidence>
<dbReference type="FunFam" id="3.30.1490.100:FF:000004">
    <property type="entry name" value="DNA polymerase IV"/>
    <property type="match status" value="1"/>
</dbReference>
<keyword evidence="5 16" id="KW-0963">Cytoplasm</keyword>
<evidence type="ECO:0000256" key="13">
    <source>
        <dbReference type="ARBA" id="ARBA00023125"/>
    </source>
</evidence>
<evidence type="ECO:0000313" key="19">
    <source>
        <dbReference type="Proteomes" id="UP000001822"/>
    </source>
</evidence>
<dbReference type="InterPro" id="IPR001126">
    <property type="entry name" value="UmuC"/>
</dbReference>
<dbReference type="GO" id="GO:0006261">
    <property type="term" value="P:DNA-templated DNA replication"/>
    <property type="evidence" value="ECO:0007669"/>
    <property type="project" value="UniProtKB-UniRule"/>
</dbReference>
<evidence type="ECO:0000313" key="18">
    <source>
        <dbReference type="EMBL" id="ABG58947.1"/>
    </source>
</evidence>
<feature type="binding site" evidence="16">
    <location>
        <position position="103"/>
    </location>
    <ligand>
        <name>Mg(2+)</name>
        <dbReference type="ChEBI" id="CHEBI:18420"/>
    </ligand>
</feature>
<keyword evidence="19" id="KW-1185">Reference proteome</keyword>
<organism evidence="18 19">
    <name type="scientific">Cytophaga hutchinsonii (strain ATCC 33406 / DSM 1761 / CIP 103989 / NBRC 15051 / NCIMB 9469 / D465)</name>
    <dbReference type="NCBI Taxonomy" id="269798"/>
    <lineage>
        <taxon>Bacteria</taxon>
        <taxon>Pseudomonadati</taxon>
        <taxon>Bacteroidota</taxon>
        <taxon>Cytophagia</taxon>
        <taxon>Cytophagales</taxon>
        <taxon>Cytophagaceae</taxon>
        <taxon>Cytophaga</taxon>
    </lineage>
</organism>
<dbReference type="FunFam" id="3.40.1170.60:FF:000001">
    <property type="entry name" value="DNA polymerase IV"/>
    <property type="match status" value="1"/>
</dbReference>
<dbReference type="InterPro" id="IPR043128">
    <property type="entry name" value="Rev_trsase/Diguanyl_cyclase"/>
</dbReference>
<dbReference type="Gene3D" id="3.30.1490.100">
    <property type="entry name" value="DNA polymerase, Y-family, little finger domain"/>
    <property type="match status" value="1"/>
</dbReference>
<dbReference type="PANTHER" id="PTHR11076">
    <property type="entry name" value="DNA REPAIR POLYMERASE UMUC / TRANSFERASE FAMILY MEMBER"/>
    <property type="match status" value="1"/>
</dbReference>
<comment type="function">
    <text evidence="16">Poorly processive, error-prone DNA polymerase involved in untargeted mutagenesis. Copies undamaged DNA at stalled replication forks, which arise in vivo from mismatched or misaligned primer ends. These misaligned primers can be extended by PolIV. Exhibits no 3'-5' exonuclease (proofreading) activity. May be involved in translesional synthesis, in conjunction with the beta clamp from PolIII.</text>
</comment>
<dbReference type="KEGG" id="chu:CHU_1679"/>
<dbReference type="Gene3D" id="3.40.1170.60">
    <property type="match status" value="1"/>
</dbReference>
<dbReference type="Gene3D" id="3.30.70.270">
    <property type="match status" value="1"/>
</dbReference>
<keyword evidence="7 16" id="KW-0548">Nucleotidyltransferase</keyword>
<keyword evidence="12 16" id="KW-0239">DNA-directed DNA polymerase</keyword>
<accession>A0A6N4SRH8</accession>
<dbReference type="GO" id="GO:0009432">
    <property type="term" value="P:SOS response"/>
    <property type="evidence" value="ECO:0007669"/>
    <property type="project" value="TreeGrafter"/>
</dbReference>
<dbReference type="EC" id="2.7.7.7" evidence="16"/>
<protein>
    <recommendedName>
        <fullName evidence="16">DNA polymerase IV</fullName>
        <shortName evidence="16">Pol IV</shortName>
        <ecNumber evidence="16">2.7.7.7</ecNumber>
    </recommendedName>
</protein>
<evidence type="ECO:0000256" key="8">
    <source>
        <dbReference type="ARBA" id="ARBA00022705"/>
    </source>
</evidence>
<evidence type="ECO:0000256" key="9">
    <source>
        <dbReference type="ARBA" id="ARBA00022723"/>
    </source>
</evidence>
<dbReference type="InterPro" id="IPR017961">
    <property type="entry name" value="DNA_pol_Y-fam_little_finger"/>
</dbReference>
<proteinExistence type="inferred from homology"/>
<keyword evidence="10 16" id="KW-0227">DNA damage</keyword>
<dbReference type="EMBL" id="CP000383">
    <property type="protein sequence ID" value="ABG58947.1"/>
    <property type="molecule type" value="Genomic_DNA"/>
</dbReference>
<feature type="binding site" evidence="16">
    <location>
        <position position="9"/>
    </location>
    <ligand>
        <name>Mg(2+)</name>
        <dbReference type="ChEBI" id="CHEBI:18420"/>
    </ligand>
</feature>
<dbReference type="Pfam" id="PF00817">
    <property type="entry name" value="IMS"/>
    <property type="match status" value="1"/>
</dbReference>
<evidence type="ECO:0000256" key="2">
    <source>
        <dbReference type="ARBA" id="ARBA00010945"/>
    </source>
</evidence>